<dbReference type="RefSeq" id="WP_133235026.1">
    <property type="nucleotide sequence ID" value="NZ_SOZE01000032.1"/>
</dbReference>
<dbReference type="Gene3D" id="3.30.190.20">
    <property type="match status" value="1"/>
</dbReference>
<evidence type="ECO:0000256" key="3">
    <source>
        <dbReference type="ARBA" id="ARBA00022723"/>
    </source>
</evidence>
<keyword evidence="9" id="KW-0862">Zinc</keyword>
<dbReference type="PROSITE" id="PS00211">
    <property type="entry name" value="ABC_TRANSPORTER_1"/>
    <property type="match status" value="2"/>
</dbReference>
<gene>
    <name evidence="18" type="primary">uvrA</name>
    <name evidence="18" type="ORF">E2R66_22470</name>
</gene>
<keyword evidence="8" id="KW-0863">Zinc-finger</keyword>
<keyword evidence="11" id="KW-0267">Excision nuclease</keyword>
<dbReference type="PANTHER" id="PTHR43152">
    <property type="entry name" value="UVRABC SYSTEM PROTEIN A"/>
    <property type="match status" value="1"/>
</dbReference>
<evidence type="ECO:0000259" key="17">
    <source>
        <dbReference type="PROSITE" id="PS50893"/>
    </source>
</evidence>
<dbReference type="InterPro" id="IPR041102">
    <property type="entry name" value="UvrA_inter"/>
</dbReference>
<dbReference type="InterPro" id="IPR027417">
    <property type="entry name" value="P-loop_NTPase"/>
</dbReference>
<evidence type="ECO:0000256" key="16">
    <source>
        <dbReference type="ARBA" id="ARBA00042156"/>
    </source>
</evidence>
<dbReference type="GO" id="GO:0003677">
    <property type="term" value="F:DNA binding"/>
    <property type="evidence" value="ECO:0007669"/>
    <property type="project" value="UniProtKB-KW"/>
</dbReference>
<proteinExistence type="inferred from homology"/>
<dbReference type="NCBIfam" id="TIGR00630">
    <property type="entry name" value="uvra"/>
    <property type="match status" value="1"/>
</dbReference>
<keyword evidence="3" id="KW-0479">Metal-binding</keyword>
<dbReference type="GO" id="GO:0005524">
    <property type="term" value="F:ATP binding"/>
    <property type="evidence" value="ECO:0007669"/>
    <property type="project" value="UniProtKB-KW"/>
</dbReference>
<evidence type="ECO:0000256" key="12">
    <source>
        <dbReference type="ARBA" id="ARBA00023125"/>
    </source>
</evidence>
<evidence type="ECO:0000256" key="10">
    <source>
        <dbReference type="ARBA" id="ARBA00022840"/>
    </source>
</evidence>
<evidence type="ECO:0000256" key="15">
    <source>
        <dbReference type="ARBA" id="ARBA00039316"/>
    </source>
</evidence>
<dbReference type="GO" id="GO:0005737">
    <property type="term" value="C:cytoplasm"/>
    <property type="evidence" value="ECO:0007669"/>
    <property type="project" value="UniProtKB-SubCell"/>
</dbReference>
<evidence type="ECO:0000256" key="11">
    <source>
        <dbReference type="ARBA" id="ARBA00022881"/>
    </source>
</evidence>
<evidence type="ECO:0000256" key="8">
    <source>
        <dbReference type="ARBA" id="ARBA00022771"/>
    </source>
</evidence>
<dbReference type="GO" id="GO:0009380">
    <property type="term" value="C:excinuclease repair complex"/>
    <property type="evidence" value="ECO:0007669"/>
    <property type="project" value="InterPro"/>
</dbReference>
<dbReference type="Pfam" id="PF17755">
    <property type="entry name" value="UvrA_DNA-bind"/>
    <property type="match status" value="1"/>
</dbReference>
<dbReference type="Gene3D" id="3.40.50.300">
    <property type="entry name" value="P-loop containing nucleotide triphosphate hydrolases"/>
    <property type="match status" value="3"/>
</dbReference>
<keyword evidence="13" id="KW-0234">DNA repair</keyword>
<dbReference type="Proteomes" id="UP000297540">
    <property type="component" value="Unassembled WGS sequence"/>
</dbReference>
<feature type="domain" description="ABC transporter" evidence="17">
    <location>
        <begin position="610"/>
        <end position="942"/>
    </location>
</feature>
<sequence length="948" mass="106118">MSEKTIDLGEQSEVEVYGARVHNLKNIDVSFPRNKLVVITGLSGSGKSSLAFDTIYAEGQRRYMETFSAYSRQFMGGMERPDVDKVSGLSPVIAIEQKTTSKNPRSTVGTITEIYDFMRLLFARAGDAYSYTTGEKMERMSEDQILRTIMEKFQGQPVNIMAPVVKARKGHYRELFEQIRKQGFLKVYIDGAIADIEPKMQVDRYKIHDIDIIVDRLVVTEDDSKRLYQSVQQALKIAKGIIRIADKDNNVAYFSKYLMDPVSGISYDEPQPNTFSFNSPYGACEKCNGLGYIFEVDEASVIPNPKLSITNGGLAPIGEYRETWIFQVLKALAKKYEFSLTTPIEKLTREQLDIILNGAPDTISVAVEYNKWNVQNYQLTFDGIIRMLEEQQERRNDEGMDDMENYRVLRTCPTCDGARLKKESLHFKVDEKNIFELATMDITTLSKWYDGLEDRLSERQNVIAKEILKEIRARIGFLLDVGLSYLTLDRTAKTLSGGEAQRIRLATQIGSQLMNVMYILDEPSIGLHQRDNERLINALKNLRDLGNTVLVVEHDKDMILEADHVIDMGPAAGVHGGQIVAQGTPAELMAHHTLTTQYINGEREIAIPNKRREGNGKTLSLKKATGHNLKKVSADFPLGKLIGVTGVSGSGKSSLITETLYPILNHHFFRAKKTPLPYDKIEGLEHIDKVIEIDQTPIGRTPRSNPATYTGVFSDIRNLFVALPESRIRGYKPGRFSFNVKGGRCETCQGAGQKVIEMNFLPDVQVPCEECGGRRYNRETLEVRYRGKSISDVLDMSIEDATPFFEHIPAIYRKVKTLFDVGLGYITLGQSSTTLSGGEAQRVKLATELSKKDTGNTFYILDEPTTGLHFEDINVLLGVINQLVDKGNTVLVIEHNLDVIKVVDHVIDLGPEGGSGGGKILFSGTPEGLCKVKDSFTGQFLKKEMGIK</sequence>
<dbReference type="GO" id="GO:0006289">
    <property type="term" value="P:nucleotide-excision repair"/>
    <property type="evidence" value="ECO:0007669"/>
    <property type="project" value="InterPro"/>
</dbReference>
<keyword evidence="18" id="KW-0378">Hydrolase</keyword>
<evidence type="ECO:0000256" key="4">
    <source>
        <dbReference type="ARBA" id="ARBA00022737"/>
    </source>
</evidence>
<dbReference type="GO" id="GO:0016887">
    <property type="term" value="F:ATP hydrolysis activity"/>
    <property type="evidence" value="ECO:0007669"/>
    <property type="project" value="InterPro"/>
</dbReference>
<dbReference type="GO" id="GO:0008270">
    <property type="term" value="F:zinc ion binding"/>
    <property type="evidence" value="ECO:0007669"/>
    <property type="project" value="UniProtKB-KW"/>
</dbReference>
<evidence type="ECO:0000256" key="9">
    <source>
        <dbReference type="ARBA" id="ARBA00022833"/>
    </source>
</evidence>
<dbReference type="GO" id="GO:0004518">
    <property type="term" value="F:nuclease activity"/>
    <property type="evidence" value="ECO:0007669"/>
    <property type="project" value="UniProtKB-KW"/>
</dbReference>
<dbReference type="Pfam" id="PF17760">
    <property type="entry name" value="UvrA_inter"/>
    <property type="match status" value="1"/>
</dbReference>
<name>A0A4Y8S5W4_9SPHI</name>
<keyword evidence="6" id="KW-0227">DNA damage</keyword>
<evidence type="ECO:0000313" key="18">
    <source>
        <dbReference type="EMBL" id="TFF34302.1"/>
    </source>
</evidence>
<dbReference type="FunFam" id="1.20.1580.10:FF:000002">
    <property type="entry name" value="UvrABC system protein A"/>
    <property type="match status" value="1"/>
</dbReference>
<keyword evidence="2" id="KW-0963">Cytoplasm</keyword>
<comment type="similarity">
    <text evidence="14">Belongs to the ABC transporter superfamily. UvrA family.</text>
</comment>
<keyword evidence="12" id="KW-0238">DNA-binding</keyword>
<evidence type="ECO:0000256" key="7">
    <source>
        <dbReference type="ARBA" id="ARBA00022769"/>
    </source>
</evidence>
<evidence type="ECO:0000256" key="1">
    <source>
        <dbReference type="ARBA" id="ARBA00004496"/>
    </source>
</evidence>
<dbReference type="PROSITE" id="PS50893">
    <property type="entry name" value="ABC_TRANSPORTER_2"/>
    <property type="match status" value="1"/>
</dbReference>
<keyword evidence="4" id="KW-0677">Repeat</keyword>
<dbReference type="PANTHER" id="PTHR43152:SF3">
    <property type="entry name" value="UVRABC SYSTEM PROTEIN A"/>
    <property type="match status" value="1"/>
</dbReference>
<dbReference type="InterPro" id="IPR003439">
    <property type="entry name" value="ABC_transporter-like_ATP-bd"/>
</dbReference>
<comment type="subcellular location">
    <subcellularLocation>
        <location evidence="1">Cytoplasm</location>
    </subcellularLocation>
</comment>
<reference evidence="18 19" key="1">
    <citation type="journal article" date="2017" name="Int. J. Syst. Evol. Microbiol.">
        <title>Mucilaginibacterpsychrotolerans sp. nov., isolated from peatlands.</title>
        <authorList>
            <person name="Deng Y."/>
            <person name="Shen L."/>
            <person name="Xu B."/>
            <person name="Liu Y."/>
            <person name="Gu Z."/>
            <person name="Liu H."/>
            <person name="Zhou Y."/>
        </authorList>
    </citation>
    <scope>NUCLEOTIDE SEQUENCE [LARGE SCALE GENOMIC DNA]</scope>
    <source>
        <strain evidence="18 19">NH7-4</strain>
    </source>
</reference>
<keyword evidence="10" id="KW-0067">ATP-binding</keyword>
<evidence type="ECO:0000256" key="6">
    <source>
        <dbReference type="ARBA" id="ARBA00022763"/>
    </source>
</evidence>
<evidence type="ECO:0000256" key="5">
    <source>
        <dbReference type="ARBA" id="ARBA00022741"/>
    </source>
</evidence>
<evidence type="ECO:0000256" key="14">
    <source>
        <dbReference type="ARBA" id="ARBA00038000"/>
    </source>
</evidence>
<dbReference type="InterPro" id="IPR004602">
    <property type="entry name" value="UvrA"/>
</dbReference>
<dbReference type="AlphaFoldDB" id="A0A4Y8S5W4"/>
<dbReference type="SUPFAM" id="SSF52540">
    <property type="entry name" value="P-loop containing nucleoside triphosphate hydrolases"/>
    <property type="match status" value="3"/>
</dbReference>
<keyword evidence="5" id="KW-0547">Nucleotide-binding</keyword>
<dbReference type="NCBIfam" id="NF001503">
    <property type="entry name" value="PRK00349.1"/>
    <property type="match status" value="1"/>
</dbReference>
<dbReference type="InterPro" id="IPR017871">
    <property type="entry name" value="ABC_transporter-like_CS"/>
</dbReference>
<protein>
    <recommendedName>
        <fullName evidence="15">UvrABC system protein A</fullName>
    </recommendedName>
    <alternativeName>
        <fullName evidence="16">Excinuclease ABC subunit A</fullName>
    </alternativeName>
</protein>
<keyword evidence="19" id="KW-1185">Reference proteome</keyword>
<dbReference type="OrthoDB" id="9809851at2"/>
<dbReference type="CDD" id="cd03271">
    <property type="entry name" value="ABC_UvrA_II"/>
    <property type="match status" value="1"/>
</dbReference>
<comment type="caution">
    <text evidence="18">The sequence shown here is derived from an EMBL/GenBank/DDBJ whole genome shotgun (WGS) entry which is preliminary data.</text>
</comment>
<evidence type="ECO:0000313" key="19">
    <source>
        <dbReference type="Proteomes" id="UP000297540"/>
    </source>
</evidence>
<dbReference type="Gene3D" id="1.10.8.280">
    <property type="entry name" value="ABC transporter ATPase domain-like"/>
    <property type="match status" value="1"/>
</dbReference>
<dbReference type="Gene3D" id="1.20.1580.10">
    <property type="entry name" value="ABC transporter ATPase like domain"/>
    <property type="match status" value="3"/>
</dbReference>
<accession>A0A4Y8S5W4</accession>
<dbReference type="EMBL" id="SOZE01000032">
    <property type="protein sequence ID" value="TFF34302.1"/>
    <property type="molecule type" value="Genomic_DNA"/>
</dbReference>
<organism evidence="18 19">
    <name type="scientific">Mucilaginibacter psychrotolerans</name>
    <dbReference type="NCBI Taxonomy" id="1524096"/>
    <lineage>
        <taxon>Bacteria</taxon>
        <taxon>Pseudomonadati</taxon>
        <taxon>Bacteroidota</taxon>
        <taxon>Sphingobacteriia</taxon>
        <taxon>Sphingobacteriales</taxon>
        <taxon>Sphingobacteriaceae</taxon>
        <taxon>Mucilaginibacter</taxon>
    </lineage>
</organism>
<keyword evidence="7" id="KW-0228">DNA excision</keyword>
<evidence type="ECO:0000256" key="2">
    <source>
        <dbReference type="ARBA" id="ARBA00022490"/>
    </source>
</evidence>
<evidence type="ECO:0000256" key="13">
    <source>
        <dbReference type="ARBA" id="ARBA00023204"/>
    </source>
</evidence>
<dbReference type="InterPro" id="IPR041552">
    <property type="entry name" value="UvrA_DNA-bd"/>
</dbReference>